<feature type="chain" id="PRO_5001519722" evidence="1">
    <location>
        <begin position="20"/>
        <end position="280"/>
    </location>
</feature>
<organism evidence="2">
    <name type="scientific">Amblyomma cajennense</name>
    <name type="common">Cayenne tick</name>
    <name type="synonym">Acarus cajennensis</name>
    <dbReference type="NCBI Taxonomy" id="34607"/>
    <lineage>
        <taxon>Eukaryota</taxon>
        <taxon>Metazoa</taxon>
        <taxon>Ecdysozoa</taxon>
        <taxon>Arthropoda</taxon>
        <taxon>Chelicerata</taxon>
        <taxon>Arachnida</taxon>
        <taxon>Acari</taxon>
        <taxon>Parasitiformes</taxon>
        <taxon>Ixodida</taxon>
        <taxon>Ixodoidea</taxon>
        <taxon>Ixodidae</taxon>
        <taxon>Amblyomminae</taxon>
        <taxon>Amblyomma</taxon>
    </lineage>
</organism>
<accession>A0A023FD27</accession>
<name>A0A023FD27_AMBCJ</name>
<feature type="signal peptide" evidence="1">
    <location>
        <begin position="1"/>
        <end position="19"/>
    </location>
</feature>
<dbReference type="AlphaFoldDB" id="A0A023FD27"/>
<keyword evidence="1" id="KW-0732">Signal</keyword>
<dbReference type="SUPFAM" id="SSF57362">
    <property type="entry name" value="BPTI-like"/>
    <property type="match status" value="1"/>
</dbReference>
<dbReference type="GO" id="GO:0004867">
    <property type="term" value="F:serine-type endopeptidase inhibitor activity"/>
    <property type="evidence" value="ECO:0007669"/>
    <property type="project" value="InterPro"/>
</dbReference>
<sequence length="280" mass="31803">MHRLVVLLAAAAFTTSIFAGGTDEDIINDEREKMCTDRNTSVDLDGCGPGRYFATMYIYNETNRTCHELPESICIRGPENGVFFDVFTCAITCTGGKGPESCFLGPHEPANSETCEVKERMWYDSTNSCEPNRAWFYNASSEECEVYGTCRDPQKFPEGVNGFFHSFFCGKYCGRFNVNNKNGSRNRSDRVNCTGEPPVRCSPEEEDDGWTRYYYNASVQQCQMYKACEDSWPKGLKSMNYFATNRSCQLECGNYTESQNEPEVAARDDLNDDDYFLDIH</sequence>
<dbReference type="InterPro" id="IPR036880">
    <property type="entry name" value="Kunitz_BPTI_sf"/>
</dbReference>
<evidence type="ECO:0000313" key="2">
    <source>
        <dbReference type="EMBL" id="JAC19235.1"/>
    </source>
</evidence>
<evidence type="ECO:0000256" key="1">
    <source>
        <dbReference type="SAM" id="SignalP"/>
    </source>
</evidence>
<protein>
    <submittedName>
        <fullName evidence="2">Putative secreted protein</fullName>
    </submittedName>
</protein>
<proteinExistence type="evidence at transcript level"/>
<reference evidence="2" key="1">
    <citation type="submission" date="2014-03" db="EMBL/GenBank/DDBJ databases">
        <title>The sialotranscriptome of Amblyomma triste, Amblyomma parvum and Amblyomma cajennense ticks, uncovered by 454-based RNA-seq.</title>
        <authorList>
            <person name="Garcia G.R."/>
            <person name="Gardinassi L.G."/>
            <person name="Ribeiro J.M."/>
            <person name="Anatriello E."/>
            <person name="Ferreira B.R."/>
            <person name="Moreira H.N."/>
            <person name="Mafra C."/>
            <person name="Olegario M.M."/>
            <person name="Szabo P.J."/>
            <person name="Miranda-Santos I.K."/>
            <person name="Maruyama S.R."/>
        </authorList>
    </citation>
    <scope>NUCLEOTIDE SEQUENCE</scope>
    <source>
        <strain evidence="2">Uberlandia</strain>
        <tissue evidence="2">Salivary glands</tissue>
    </source>
</reference>
<dbReference type="EMBL" id="GBBK01005247">
    <property type="protein sequence ID" value="JAC19235.1"/>
    <property type="molecule type" value="mRNA"/>
</dbReference>